<comment type="caution">
    <text evidence="2">The sequence shown here is derived from an EMBL/GenBank/DDBJ whole genome shotgun (WGS) entry which is preliminary data.</text>
</comment>
<keyword evidence="1" id="KW-0812">Transmembrane</keyword>
<evidence type="ECO:0000313" key="3">
    <source>
        <dbReference type="Proteomes" id="UP000224915"/>
    </source>
</evidence>
<accession>A0A2A9D230</accession>
<organism evidence="2 3">
    <name type="scientific">Serinibacter salmoneus</name>
    <dbReference type="NCBI Taxonomy" id="556530"/>
    <lineage>
        <taxon>Bacteria</taxon>
        <taxon>Bacillati</taxon>
        <taxon>Actinomycetota</taxon>
        <taxon>Actinomycetes</taxon>
        <taxon>Micrococcales</taxon>
        <taxon>Beutenbergiaceae</taxon>
        <taxon>Serinibacter</taxon>
    </lineage>
</organism>
<gene>
    <name evidence="2" type="ORF">ATL40_2323</name>
</gene>
<proteinExistence type="predicted"/>
<dbReference type="Proteomes" id="UP000224915">
    <property type="component" value="Unassembled WGS sequence"/>
</dbReference>
<dbReference type="AlphaFoldDB" id="A0A2A9D230"/>
<evidence type="ECO:0000313" key="2">
    <source>
        <dbReference type="EMBL" id="PFG20713.1"/>
    </source>
</evidence>
<dbReference type="EMBL" id="PDJD01000001">
    <property type="protein sequence ID" value="PFG20713.1"/>
    <property type="molecule type" value="Genomic_DNA"/>
</dbReference>
<name>A0A2A9D230_9MICO</name>
<keyword evidence="1" id="KW-1133">Transmembrane helix</keyword>
<dbReference type="RefSeq" id="WP_098469648.1">
    <property type="nucleotide sequence ID" value="NZ_PDJD01000001.1"/>
</dbReference>
<evidence type="ECO:0000256" key="1">
    <source>
        <dbReference type="SAM" id="Phobius"/>
    </source>
</evidence>
<reference evidence="2 3" key="1">
    <citation type="submission" date="2017-10" db="EMBL/GenBank/DDBJ databases">
        <title>Sequencing the genomes of 1000 actinobacteria strains.</title>
        <authorList>
            <person name="Klenk H.-P."/>
        </authorList>
    </citation>
    <scope>NUCLEOTIDE SEQUENCE [LARGE SCALE GENOMIC DNA]</scope>
    <source>
        <strain evidence="2 3">DSM 21801</strain>
    </source>
</reference>
<protein>
    <submittedName>
        <fullName evidence="2">Uncharacterized protein</fullName>
    </submittedName>
</protein>
<keyword evidence="3" id="KW-1185">Reference proteome</keyword>
<keyword evidence="1" id="KW-0472">Membrane</keyword>
<feature type="transmembrane region" description="Helical" evidence="1">
    <location>
        <begin position="6"/>
        <end position="29"/>
    </location>
</feature>
<sequence length="70" mass="6898">MGRVIFYSASVIVVVGVLVFIGVVIGGGWGASEAGSDFTELAHACIGQHGGSVTTEQLDACIATAASGGE</sequence>